<keyword evidence="3 8" id="KW-0418">Kinase</keyword>
<dbReference type="InterPro" id="IPR008271">
    <property type="entry name" value="Ser/Thr_kinase_AS"/>
</dbReference>
<feature type="region of interest" description="Disordered" evidence="6">
    <location>
        <begin position="387"/>
        <end position="460"/>
    </location>
</feature>
<dbReference type="RefSeq" id="WP_142896155.1">
    <property type="nucleotide sequence ID" value="NZ_ML660054.1"/>
</dbReference>
<comment type="caution">
    <text evidence="8">The sequence shown here is derived from an EMBL/GenBank/DDBJ whole genome shotgun (WGS) entry which is preliminary data.</text>
</comment>
<dbReference type="Gene3D" id="1.10.510.10">
    <property type="entry name" value="Transferase(Phosphotransferase) domain 1"/>
    <property type="match status" value="1"/>
</dbReference>
<dbReference type="PANTHER" id="PTHR43289">
    <property type="entry name" value="MITOGEN-ACTIVATED PROTEIN KINASE KINASE KINASE 20-RELATED"/>
    <property type="match status" value="1"/>
</dbReference>
<reference evidence="8 9" key="1">
    <citation type="submission" date="2019-06" db="EMBL/GenBank/DDBJ databases">
        <title>Whole genome sequence for Rhodospirillaceae sp. R148.</title>
        <authorList>
            <person name="Wang G."/>
        </authorList>
    </citation>
    <scope>NUCLEOTIDE SEQUENCE [LARGE SCALE GENOMIC DNA]</scope>
    <source>
        <strain evidence="8 9">R148</strain>
    </source>
</reference>
<evidence type="ECO:0000256" key="4">
    <source>
        <dbReference type="ARBA" id="ARBA00022840"/>
    </source>
</evidence>
<evidence type="ECO:0000313" key="8">
    <source>
        <dbReference type="EMBL" id="TQV80441.1"/>
    </source>
</evidence>
<dbReference type="Proteomes" id="UP000315252">
    <property type="component" value="Unassembled WGS sequence"/>
</dbReference>
<dbReference type="PROSITE" id="PS50011">
    <property type="entry name" value="PROTEIN_KINASE_DOM"/>
    <property type="match status" value="1"/>
</dbReference>
<evidence type="ECO:0000259" key="7">
    <source>
        <dbReference type="PROSITE" id="PS50011"/>
    </source>
</evidence>
<sequence>MNAKPPGDNDAEGQKPGPFVDPDEPTRMVTPEMRPADASDSSRTSGATSGTATGTGTFGDLEKLADGPVQVLQEGDTLKERFVLEARLGTGGMGTVYKALDLRKQEAEDRNPYIAVKILNEDFRAHPESLRTLQRESKKAQSLAHPSIVTVYDFDRDGTSIYMTMEYLEGKPLDKITKSGGFKGLPLDQALEIIQDVGAALAFAHKQGIVHCDFKPGNIFITDTGPAKVIDFGIARAVKLGDDPQADATVFDAGSLGALTPAYASPEMLEDEEPDPRDDVYALACISYELISGRHPFGRMPATEARDNALVPKQPPELNRRQWKALAAGLAFDRGKRIADVETFVSELSAGGENRRALRLVAAVAGVAILAGGGFYFSTNETEEAASSGSGIVAQSDSGNETPGAASQPGTLAPAEVAPEPADPAPEASAEAVSPEPEVTVQGEADAAPEVTQEPERVQEALIPPVRFTAEDIDELVRRASCADIRHEIEGGSISVTGYSGSMAEINLLRDEIGNLSGVENTRFSVGLLDGALCAPLEVFTPYVRKNREENTGLTIRTRNEDGVYVENESLIVDMKLPGYESYVYVDYYSIDGGVLHILPNEAYPENLGSADLDVTLGEDDSVRSWTIAAPFGTELVVVLTSPEPLFGVQREEVEFASSYLPDLRARLDELARGADANRLSADIFFITTTPAR</sequence>
<evidence type="ECO:0000313" key="9">
    <source>
        <dbReference type="Proteomes" id="UP000315252"/>
    </source>
</evidence>
<dbReference type="Pfam" id="PF14326">
    <property type="entry name" value="DUF4384"/>
    <property type="match status" value="1"/>
</dbReference>
<dbReference type="GO" id="GO:0005524">
    <property type="term" value="F:ATP binding"/>
    <property type="evidence" value="ECO:0007669"/>
    <property type="project" value="UniProtKB-UniRule"/>
</dbReference>
<dbReference type="PROSITE" id="PS00108">
    <property type="entry name" value="PROTEIN_KINASE_ST"/>
    <property type="match status" value="1"/>
</dbReference>
<dbReference type="PANTHER" id="PTHR43289:SF6">
    <property type="entry name" value="SERINE_THREONINE-PROTEIN KINASE NEKL-3"/>
    <property type="match status" value="1"/>
</dbReference>
<feature type="compositionally biased region" description="Low complexity" evidence="6">
    <location>
        <begin position="413"/>
        <end position="439"/>
    </location>
</feature>
<feature type="region of interest" description="Disordered" evidence="6">
    <location>
        <begin position="1"/>
        <end position="62"/>
    </location>
</feature>
<dbReference type="Pfam" id="PF00069">
    <property type="entry name" value="Pkinase"/>
    <property type="match status" value="1"/>
</dbReference>
<evidence type="ECO:0000256" key="3">
    <source>
        <dbReference type="ARBA" id="ARBA00022777"/>
    </source>
</evidence>
<protein>
    <submittedName>
        <fullName evidence="8">Protein kinase</fullName>
    </submittedName>
</protein>
<dbReference type="InterPro" id="IPR000719">
    <property type="entry name" value="Prot_kinase_dom"/>
</dbReference>
<name>A0A545TTG6_9PROT</name>
<dbReference type="InterPro" id="IPR011009">
    <property type="entry name" value="Kinase-like_dom_sf"/>
</dbReference>
<dbReference type="CDD" id="cd14014">
    <property type="entry name" value="STKc_PknB_like"/>
    <property type="match status" value="1"/>
</dbReference>
<accession>A0A545TTG6</accession>
<evidence type="ECO:0000256" key="5">
    <source>
        <dbReference type="PROSITE-ProRule" id="PRU10141"/>
    </source>
</evidence>
<feature type="compositionally biased region" description="Polar residues" evidence="6">
    <location>
        <begin position="387"/>
        <end position="401"/>
    </location>
</feature>
<proteinExistence type="predicted"/>
<evidence type="ECO:0000256" key="6">
    <source>
        <dbReference type="SAM" id="MobiDB-lite"/>
    </source>
</evidence>
<dbReference type="InterPro" id="IPR025493">
    <property type="entry name" value="DUF4384"/>
</dbReference>
<dbReference type="InterPro" id="IPR017441">
    <property type="entry name" value="Protein_kinase_ATP_BS"/>
</dbReference>
<dbReference type="EMBL" id="VHSH01000003">
    <property type="protein sequence ID" value="TQV80441.1"/>
    <property type="molecule type" value="Genomic_DNA"/>
</dbReference>
<gene>
    <name evidence="8" type="ORF">FKG95_09690</name>
</gene>
<feature type="binding site" evidence="5">
    <location>
        <position position="117"/>
    </location>
    <ligand>
        <name>ATP</name>
        <dbReference type="ChEBI" id="CHEBI:30616"/>
    </ligand>
</feature>
<dbReference type="OrthoDB" id="9801841at2"/>
<organism evidence="8 9">
    <name type="scientific">Denitrobaculum tricleocarpae</name>
    <dbReference type="NCBI Taxonomy" id="2591009"/>
    <lineage>
        <taxon>Bacteria</taxon>
        <taxon>Pseudomonadati</taxon>
        <taxon>Pseudomonadota</taxon>
        <taxon>Alphaproteobacteria</taxon>
        <taxon>Rhodospirillales</taxon>
        <taxon>Rhodospirillaceae</taxon>
        <taxon>Denitrobaculum</taxon>
    </lineage>
</organism>
<dbReference type="Gene3D" id="3.30.200.20">
    <property type="entry name" value="Phosphorylase Kinase, domain 1"/>
    <property type="match status" value="1"/>
</dbReference>
<feature type="domain" description="Protein kinase" evidence="7">
    <location>
        <begin position="82"/>
        <end position="349"/>
    </location>
</feature>
<keyword evidence="2 5" id="KW-0547">Nucleotide-binding</keyword>
<dbReference type="GO" id="GO:0004674">
    <property type="term" value="F:protein serine/threonine kinase activity"/>
    <property type="evidence" value="ECO:0007669"/>
    <property type="project" value="TreeGrafter"/>
</dbReference>
<keyword evidence="1" id="KW-0808">Transferase</keyword>
<dbReference type="AlphaFoldDB" id="A0A545TTG6"/>
<evidence type="ECO:0000256" key="1">
    <source>
        <dbReference type="ARBA" id="ARBA00022679"/>
    </source>
</evidence>
<dbReference type="SUPFAM" id="SSF56112">
    <property type="entry name" value="Protein kinase-like (PK-like)"/>
    <property type="match status" value="1"/>
</dbReference>
<dbReference type="PROSITE" id="PS00107">
    <property type="entry name" value="PROTEIN_KINASE_ATP"/>
    <property type="match status" value="1"/>
</dbReference>
<evidence type="ECO:0000256" key="2">
    <source>
        <dbReference type="ARBA" id="ARBA00022741"/>
    </source>
</evidence>
<keyword evidence="4 5" id="KW-0067">ATP-binding</keyword>
<feature type="compositionally biased region" description="Low complexity" evidence="6">
    <location>
        <begin position="36"/>
        <end position="59"/>
    </location>
</feature>
<keyword evidence="9" id="KW-1185">Reference proteome</keyword>